<reference evidence="2" key="1">
    <citation type="submission" date="2015-09" db="EMBL/GenBank/DDBJ databases">
        <authorList>
            <person name="Bertelli C."/>
        </authorList>
    </citation>
    <scope>NUCLEOTIDE SEQUENCE [LARGE SCALE GENOMIC DNA]</scope>
    <source>
        <strain evidence="2">KNic</strain>
    </source>
</reference>
<sequence>MNVSPIDTHKQLNRDFELLLSTKIPPLDNQIPLIAKGVALYAQAFFHRLPLPEQQKVMSCFDEWGDLREMNVESILPNLTLKKVSVLKELIQQLSGCSIVDMGVWSMRPLYLFTVTSSQKSNLQISESMFNELAGMQQSESVMVMVLSQDSWNFLNSWLVANRHCQEMKKKF</sequence>
<evidence type="ECO:0000313" key="1">
    <source>
        <dbReference type="EMBL" id="CUI17995.1"/>
    </source>
</evidence>
<name>A0A0U5K740_9BACT</name>
<keyword evidence="2" id="KW-1185">Reference proteome</keyword>
<dbReference type="PATRIC" id="fig|389348.3.peg.2690"/>
<dbReference type="InParanoid" id="A0A0U5K740"/>
<dbReference type="RefSeq" id="WP_032124640.1">
    <property type="nucleotide sequence ID" value="NZ_LN879502.1"/>
</dbReference>
<organism evidence="1 2">
    <name type="scientific">Candidatus Protochlamydia naegleriophila</name>
    <dbReference type="NCBI Taxonomy" id="389348"/>
    <lineage>
        <taxon>Bacteria</taxon>
        <taxon>Pseudomonadati</taxon>
        <taxon>Chlamydiota</taxon>
        <taxon>Chlamydiia</taxon>
        <taxon>Parachlamydiales</taxon>
        <taxon>Parachlamydiaceae</taxon>
        <taxon>Candidatus Protochlamydia</taxon>
    </lineage>
</organism>
<dbReference type="EMBL" id="LN879502">
    <property type="protein sequence ID" value="CUI17995.1"/>
    <property type="molecule type" value="Genomic_DNA"/>
</dbReference>
<accession>A0A0U5K740</accession>
<dbReference type="STRING" id="389348.PNK_2400"/>
<dbReference type="Proteomes" id="UP000069902">
    <property type="component" value="Chromosome cPNK"/>
</dbReference>
<protein>
    <submittedName>
        <fullName evidence="1">Uncharacterized protein</fullName>
    </submittedName>
</protein>
<dbReference type="KEGG" id="pnl:PNK_2400"/>
<evidence type="ECO:0000313" key="2">
    <source>
        <dbReference type="Proteomes" id="UP000069902"/>
    </source>
</evidence>
<gene>
    <name evidence="1" type="ORF">PNK_2400</name>
</gene>
<proteinExistence type="predicted"/>
<dbReference type="AlphaFoldDB" id="A0A0U5K740"/>